<dbReference type="PANTHER" id="PTHR42852">
    <property type="entry name" value="THIOL:DISULFIDE INTERCHANGE PROTEIN DSBE"/>
    <property type="match status" value="1"/>
</dbReference>
<evidence type="ECO:0000256" key="3">
    <source>
        <dbReference type="ARBA" id="ARBA00022968"/>
    </source>
</evidence>
<dbReference type="InterPro" id="IPR036249">
    <property type="entry name" value="Thioredoxin-like_sf"/>
</dbReference>
<keyword evidence="2" id="KW-0201">Cytochrome c-type biogenesis</keyword>
<dbReference type="PROSITE" id="PS51257">
    <property type="entry name" value="PROKAR_LIPOPROTEIN"/>
    <property type="match status" value="1"/>
</dbReference>
<dbReference type="PROSITE" id="PS00194">
    <property type="entry name" value="THIOREDOXIN_1"/>
    <property type="match status" value="1"/>
</dbReference>
<protein>
    <submittedName>
        <fullName evidence="8">TlpA disulfide reductase family protein</fullName>
    </submittedName>
</protein>
<keyword evidence="4" id="KW-1015">Disulfide bond</keyword>
<keyword evidence="9" id="KW-1185">Reference proteome</keyword>
<dbReference type="InterPro" id="IPR013766">
    <property type="entry name" value="Thioredoxin_domain"/>
</dbReference>
<dbReference type="InterPro" id="IPR017937">
    <property type="entry name" value="Thioredoxin_CS"/>
</dbReference>
<evidence type="ECO:0000256" key="2">
    <source>
        <dbReference type="ARBA" id="ARBA00022748"/>
    </source>
</evidence>
<gene>
    <name evidence="8" type="ORF">PCC79_02075</name>
</gene>
<dbReference type="InterPro" id="IPR050553">
    <property type="entry name" value="Thioredoxin_ResA/DsbE_sf"/>
</dbReference>
<evidence type="ECO:0000256" key="5">
    <source>
        <dbReference type="ARBA" id="ARBA00023284"/>
    </source>
</evidence>
<feature type="chain" id="PRO_5045349333" evidence="6">
    <location>
        <begin position="27"/>
        <end position="204"/>
    </location>
</feature>
<organism evidence="8 9">
    <name type="scientific">Propioniciclava soli</name>
    <dbReference type="NCBI Taxonomy" id="2775081"/>
    <lineage>
        <taxon>Bacteria</taxon>
        <taxon>Bacillati</taxon>
        <taxon>Actinomycetota</taxon>
        <taxon>Actinomycetes</taxon>
        <taxon>Propionibacteriales</taxon>
        <taxon>Propionibacteriaceae</taxon>
        <taxon>Propioniciclava</taxon>
    </lineage>
</organism>
<keyword evidence="5" id="KW-0676">Redox-active center</keyword>
<dbReference type="InterPro" id="IPR000866">
    <property type="entry name" value="AhpC/TSA"/>
</dbReference>
<dbReference type="RefSeq" id="WP_342372866.1">
    <property type="nucleotide sequence ID" value="NZ_CP115965.1"/>
</dbReference>
<accession>A0ABZ3CB79</accession>
<dbReference type="CDD" id="cd02966">
    <property type="entry name" value="TlpA_like_family"/>
    <property type="match status" value="1"/>
</dbReference>
<dbReference type="Gene3D" id="3.40.30.10">
    <property type="entry name" value="Glutaredoxin"/>
    <property type="match status" value="1"/>
</dbReference>
<dbReference type="SUPFAM" id="SSF52833">
    <property type="entry name" value="Thioredoxin-like"/>
    <property type="match status" value="1"/>
</dbReference>
<dbReference type="Proteomes" id="UP001434337">
    <property type="component" value="Chromosome"/>
</dbReference>
<reference evidence="8 9" key="1">
    <citation type="journal article" date="2023" name="Environ Microbiome">
        <title>A coral-associated actinobacterium mitigates coral bleaching under heat stress.</title>
        <authorList>
            <person name="Li J."/>
            <person name="Zou Y."/>
            <person name="Li Q."/>
            <person name="Zhang J."/>
            <person name="Bourne D.G."/>
            <person name="Lyu Y."/>
            <person name="Liu C."/>
            <person name="Zhang S."/>
        </authorList>
    </citation>
    <scope>NUCLEOTIDE SEQUENCE [LARGE SCALE GENOMIC DNA]</scope>
    <source>
        <strain evidence="8 9">SCSIO 13291</strain>
    </source>
</reference>
<dbReference type="PROSITE" id="PS51352">
    <property type="entry name" value="THIOREDOXIN_2"/>
    <property type="match status" value="1"/>
</dbReference>
<feature type="domain" description="Thioredoxin" evidence="7">
    <location>
        <begin position="46"/>
        <end position="201"/>
    </location>
</feature>
<evidence type="ECO:0000256" key="1">
    <source>
        <dbReference type="ARBA" id="ARBA00004196"/>
    </source>
</evidence>
<evidence type="ECO:0000313" key="9">
    <source>
        <dbReference type="Proteomes" id="UP001434337"/>
    </source>
</evidence>
<evidence type="ECO:0000256" key="4">
    <source>
        <dbReference type="ARBA" id="ARBA00023157"/>
    </source>
</evidence>
<keyword evidence="3" id="KW-0812">Transmembrane</keyword>
<dbReference type="PANTHER" id="PTHR42852:SF6">
    <property type="entry name" value="THIOL:DISULFIDE INTERCHANGE PROTEIN DSBE"/>
    <property type="match status" value="1"/>
</dbReference>
<evidence type="ECO:0000259" key="7">
    <source>
        <dbReference type="PROSITE" id="PS51352"/>
    </source>
</evidence>
<dbReference type="EMBL" id="CP115965">
    <property type="protein sequence ID" value="WZW99020.1"/>
    <property type="molecule type" value="Genomic_DNA"/>
</dbReference>
<evidence type="ECO:0000256" key="6">
    <source>
        <dbReference type="SAM" id="SignalP"/>
    </source>
</evidence>
<dbReference type="Pfam" id="PF00578">
    <property type="entry name" value="AhpC-TSA"/>
    <property type="match status" value="1"/>
</dbReference>
<comment type="subcellular location">
    <subcellularLocation>
        <location evidence="1">Cell envelope</location>
    </subcellularLocation>
</comment>
<sequence>MRRLAALAACALVLSGCAASGATAPAASPPPLAVAPELISQREAAGIPDCPATPLEAEAVAGGLPDVVVGCLGSGRQVNLAALRGTPMVLNVWAQWCGPCRAEAPHLAEFAAEAAASEQPLVVLGVDYDDPEPALALEFAGGAGWTYPHLHDPSKRIAGPLRIDGIPVTLFVNDRGQVVYRVVGPVASTQQLRDLAAAHLGVTL</sequence>
<keyword evidence="3" id="KW-0735">Signal-anchor</keyword>
<keyword evidence="6" id="KW-0732">Signal</keyword>
<evidence type="ECO:0000313" key="8">
    <source>
        <dbReference type="EMBL" id="WZW99020.1"/>
    </source>
</evidence>
<proteinExistence type="predicted"/>
<name>A0ABZ3CB79_9ACTN</name>
<feature type="signal peptide" evidence="6">
    <location>
        <begin position="1"/>
        <end position="26"/>
    </location>
</feature>